<dbReference type="Pfam" id="PF00400">
    <property type="entry name" value="WD40"/>
    <property type="match status" value="2"/>
</dbReference>
<dbReference type="OrthoDB" id="19711at2759"/>
<keyword evidence="1 3" id="KW-0853">WD repeat</keyword>
<dbReference type="AlphaFoldDB" id="A0A5J4U4A2"/>
<feature type="repeat" description="WD" evidence="3">
    <location>
        <begin position="15"/>
        <end position="54"/>
    </location>
</feature>
<dbReference type="PANTHER" id="PTHR22847">
    <property type="entry name" value="WD40 REPEAT PROTEIN"/>
    <property type="match status" value="1"/>
</dbReference>
<dbReference type="InterPro" id="IPR019775">
    <property type="entry name" value="WD40_repeat_CS"/>
</dbReference>
<protein>
    <submittedName>
        <fullName evidence="4">Uncharacterized protein</fullName>
    </submittedName>
</protein>
<dbReference type="InterPro" id="IPR001680">
    <property type="entry name" value="WD40_rpt"/>
</dbReference>
<proteinExistence type="predicted"/>
<accession>A0A5J4U4A2</accession>
<feature type="repeat" description="WD" evidence="3">
    <location>
        <begin position="55"/>
        <end position="84"/>
    </location>
</feature>
<dbReference type="InterPro" id="IPR015943">
    <property type="entry name" value="WD40/YVTN_repeat-like_dom_sf"/>
</dbReference>
<gene>
    <name evidence="4" type="ORF">EZS28_039361</name>
</gene>
<dbReference type="PROSITE" id="PS00678">
    <property type="entry name" value="WD_REPEATS_1"/>
    <property type="match status" value="1"/>
</dbReference>
<organism evidence="4 5">
    <name type="scientific">Streblomastix strix</name>
    <dbReference type="NCBI Taxonomy" id="222440"/>
    <lineage>
        <taxon>Eukaryota</taxon>
        <taxon>Metamonada</taxon>
        <taxon>Preaxostyla</taxon>
        <taxon>Oxymonadida</taxon>
        <taxon>Streblomastigidae</taxon>
        <taxon>Streblomastix</taxon>
    </lineage>
</organism>
<dbReference type="InterPro" id="IPR036322">
    <property type="entry name" value="WD40_repeat_dom_sf"/>
</dbReference>
<evidence type="ECO:0000256" key="2">
    <source>
        <dbReference type="ARBA" id="ARBA00022737"/>
    </source>
</evidence>
<dbReference type="PROSITE" id="PS50294">
    <property type="entry name" value="WD_REPEATS_REGION"/>
    <property type="match status" value="1"/>
</dbReference>
<dbReference type="PANTHER" id="PTHR22847:SF637">
    <property type="entry name" value="WD REPEAT DOMAIN 5B"/>
    <property type="match status" value="1"/>
</dbReference>
<evidence type="ECO:0000256" key="3">
    <source>
        <dbReference type="PROSITE-ProRule" id="PRU00221"/>
    </source>
</evidence>
<dbReference type="Gene3D" id="2.130.10.10">
    <property type="entry name" value="YVTN repeat-like/Quinoprotein amine dehydrogenase"/>
    <property type="match status" value="1"/>
</dbReference>
<dbReference type="SUPFAM" id="SSF50978">
    <property type="entry name" value="WD40 repeat-like"/>
    <property type="match status" value="1"/>
</dbReference>
<dbReference type="SMART" id="SM00320">
    <property type="entry name" value="WD40"/>
    <property type="match status" value="2"/>
</dbReference>
<dbReference type="Proteomes" id="UP000324800">
    <property type="component" value="Unassembled WGS sequence"/>
</dbReference>
<name>A0A5J4U4A2_9EUKA</name>
<comment type="caution">
    <text evidence="4">The sequence shown here is derived from an EMBL/GenBank/DDBJ whole genome shotgun (WGS) entry which is preliminary data.</text>
</comment>
<evidence type="ECO:0000313" key="5">
    <source>
        <dbReference type="Proteomes" id="UP000324800"/>
    </source>
</evidence>
<dbReference type="GO" id="GO:1990234">
    <property type="term" value="C:transferase complex"/>
    <property type="evidence" value="ECO:0007669"/>
    <property type="project" value="UniProtKB-ARBA"/>
</dbReference>
<sequence length="216" mass="24487">MDTEKDCTELPLLQIETHEGAILSIQSHKGCLISTSRDKTCRIWDLVTGQLKCTLGGHSSWVNKVDISDDYIVTGSYDGSINVWTNNYEIVQEKDLEPIFSIEGRIDSPQVFYLMKIPQDDKKQFLIVVSKPYEMNSNSEGLNNSEIVVANEIQIWDLQKRRMINAFDRLTPTITCSNFIVQDQQILFCMGCISGSVMEDQSLNIQLEQKIAGLEV</sequence>
<dbReference type="PROSITE" id="PS50082">
    <property type="entry name" value="WD_REPEATS_2"/>
    <property type="match status" value="2"/>
</dbReference>
<dbReference type="EMBL" id="SNRW01020816">
    <property type="protein sequence ID" value="KAA6365113.1"/>
    <property type="molecule type" value="Genomic_DNA"/>
</dbReference>
<reference evidence="4 5" key="1">
    <citation type="submission" date="2019-03" db="EMBL/GenBank/DDBJ databases">
        <title>Single cell metagenomics reveals metabolic interactions within the superorganism composed of flagellate Streblomastix strix and complex community of Bacteroidetes bacteria on its surface.</title>
        <authorList>
            <person name="Treitli S.C."/>
            <person name="Kolisko M."/>
            <person name="Husnik F."/>
            <person name="Keeling P."/>
            <person name="Hampl V."/>
        </authorList>
    </citation>
    <scope>NUCLEOTIDE SEQUENCE [LARGE SCALE GENOMIC DNA]</scope>
    <source>
        <strain evidence="4">ST1C</strain>
    </source>
</reference>
<keyword evidence="2" id="KW-0677">Repeat</keyword>
<evidence type="ECO:0000256" key="1">
    <source>
        <dbReference type="ARBA" id="ARBA00022574"/>
    </source>
</evidence>
<evidence type="ECO:0000313" key="4">
    <source>
        <dbReference type="EMBL" id="KAA6365113.1"/>
    </source>
</evidence>